<dbReference type="InterPro" id="IPR002104">
    <property type="entry name" value="Integrase_catalytic"/>
</dbReference>
<accession>A0A2N3V9K6</accession>
<evidence type="ECO:0000256" key="1">
    <source>
        <dbReference type="ARBA" id="ARBA00023172"/>
    </source>
</evidence>
<dbReference type="InterPro" id="IPR011010">
    <property type="entry name" value="DNA_brk_join_enz"/>
</dbReference>
<dbReference type="GO" id="GO:0006310">
    <property type="term" value="P:DNA recombination"/>
    <property type="evidence" value="ECO:0007669"/>
    <property type="project" value="UniProtKB-KW"/>
</dbReference>
<dbReference type="InterPro" id="IPR013762">
    <property type="entry name" value="Integrase-like_cat_sf"/>
</dbReference>
<organism evidence="3 4">
    <name type="scientific">Nocardia fluminea</name>
    <dbReference type="NCBI Taxonomy" id="134984"/>
    <lineage>
        <taxon>Bacteria</taxon>
        <taxon>Bacillati</taxon>
        <taxon>Actinomycetota</taxon>
        <taxon>Actinomycetes</taxon>
        <taxon>Mycobacteriales</taxon>
        <taxon>Nocardiaceae</taxon>
        <taxon>Nocardia</taxon>
    </lineage>
</organism>
<dbReference type="SUPFAM" id="SSF56349">
    <property type="entry name" value="DNA breaking-rejoining enzymes"/>
    <property type="match status" value="1"/>
</dbReference>
<dbReference type="EMBL" id="PJMW01000002">
    <property type="protein sequence ID" value="PKV78320.1"/>
    <property type="molecule type" value="Genomic_DNA"/>
</dbReference>
<reference evidence="3 4" key="1">
    <citation type="submission" date="2017-12" db="EMBL/GenBank/DDBJ databases">
        <title>Sequencing the genomes of 1000 Actinobacteria strains.</title>
        <authorList>
            <person name="Klenk H.-P."/>
        </authorList>
    </citation>
    <scope>NUCLEOTIDE SEQUENCE [LARGE SCALE GENOMIC DNA]</scope>
    <source>
        <strain evidence="3 4">DSM 44489</strain>
    </source>
</reference>
<protein>
    <submittedName>
        <fullName evidence="3">Phage integrase family protein</fullName>
    </submittedName>
</protein>
<gene>
    <name evidence="3" type="ORF">ATK86_2684</name>
</gene>
<dbReference type="Proteomes" id="UP000233766">
    <property type="component" value="Unassembled WGS sequence"/>
</dbReference>
<dbReference type="Gene3D" id="1.10.443.10">
    <property type="entry name" value="Intergrase catalytic core"/>
    <property type="match status" value="1"/>
</dbReference>
<keyword evidence="1" id="KW-0233">DNA recombination</keyword>
<feature type="domain" description="Tyr recombinase" evidence="2">
    <location>
        <begin position="465"/>
        <end position="683"/>
    </location>
</feature>
<dbReference type="GO" id="GO:0003677">
    <property type="term" value="F:DNA binding"/>
    <property type="evidence" value="ECO:0007669"/>
    <property type="project" value="InterPro"/>
</dbReference>
<proteinExistence type="predicted"/>
<name>A0A2N3V9K6_9NOCA</name>
<dbReference type="GO" id="GO:0015074">
    <property type="term" value="P:DNA integration"/>
    <property type="evidence" value="ECO:0007669"/>
    <property type="project" value="InterPro"/>
</dbReference>
<evidence type="ECO:0000313" key="3">
    <source>
        <dbReference type="EMBL" id="PKV78320.1"/>
    </source>
</evidence>
<keyword evidence="4" id="KW-1185">Reference proteome</keyword>
<dbReference type="AlphaFoldDB" id="A0A2N3V9K6"/>
<sequence length="845" mass="94560">MSTSTATALTLVEAPDSELDLGKWSSWLQERLVPDWRRTEWDPDLLLFTGDLSGPSTGIWKCSIEACSKPTGSSVGFCDTCTRGWRSSDLSREDFLATYIPKPNRRIGLRPSACCITQAEARCPRQSMSLGLCRIHYATWKRDHKRGAQLEDWKQQAQPLAPIALCAVLACPLDSIGYTGLCLGHSKLWTSAVRSGDFDDDAEGKRTWLTTRALPHLALHQFSLNATNPLVRQEILYAVQARERRGRKVNPTVVRRFLALVGDAASLAENDALWQRLFTHHRTTNFDAFVRETHWAIGVALDRFRGIDPKNKTTWDLAAIGVPSKITASGLRTHAGSVDFGVIRQPWLRDLVMEWARAENPASEKLRFRWRAALTASQALQLRPGGGMTPSELSFADMNAVAEAFRSMRRDTGELMSASYRAHWLTEFYEILDFGRAAGLLADMSASFARHSSHRIAREDGNEDNIGKAIPEPVIAQLDAHLDLLAIDTPYCAWGQADVQAMFQTAYLVHRDTGRRPLETCGLLLDCLEFDSGEYSLLWDNRKGRRLRRRLPILTTTAETILEWRERRTRLTIPPRSADHLFPASSANAGPRHLLTGRFGQVLRAWVEAIPELHSTEPGPDGRPLPFDRALIFPYAFRHSYAQRHADAGIRVEVLKELMDHKLVTTTMGYFKVSLKRKREAIQTMRFHVVDRTGRSAPISSEVAYQAKSVAVPFGNCSEPSNVQAGGKACPIRFQCAGCGFYRPDPSYLPAVEDHVRSLKADRETARAIDADDFVVRNLTDQITAFHGVIKAIRERMDQLPADERRSVDEAAAVLRKVRAADGVPSPTDRRLLLPLTVATGEQPR</sequence>
<dbReference type="PROSITE" id="PS51898">
    <property type="entry name" value="TYR_RECOMBINASE"/>
    <property type="match status" value="1"/>
</dbReference>
<evidence type="ECO:0000259" key="2">
    <source>
        <dbReference type="PROSITE" id="PS51898"/>
    </source>
</evidence>
<evidence type="ECO:0000313" key="4">
    <source>
        <dbReference type="Proteomes" id="UP000233766"/>
    </source>
</evidence>
<comment type="caution">
    <text evidence="3">The sequence shown here is derived from an EMBL/GenBank/DDBJ whole genome shotgun (WGS) entry which is preliminary data.</text>
</comment>